<dbReference type="KEGG" id="jag:GJA_4432"/>
<evidence type="ECO:0000313" key="1">
    <source>
        <dbReference type="EMBL" id="CDG85039.1"/>
    </source>
</evidence>
<dbReference type="HOGENOM" id="CLU_3008212_0_0_4"/>
<gene>
    <name evidence="1" type="ORF">GJA_4432</name>
</gene>
<keyword evidence="2" id="KW-1185">Reference proteome</keyword>
<protein>
    <submittedName>
        <fullName evidence="1">Uncharacterized protein</fullName>
    </submittedName>
</protein>
<dbReference type="Proteomes" id="UP000027604">
    <property type="component" value="Chromosome I"/>
</dbReference>
<organism evidence="1 2">
    <name type="scientific">Janthinobacterium agaricidamnosum NBRC 102515 = DSM 9628</name>
    <dbReference type="NCBI Taxonomy" id="1349767"/>
    <lineage>
        <taxon>Bacteria</taxon>
        <taxon>Pseudomonadati</taxon>
        <taxon>Pseudomonadota</taxon>
        <taxon>Betaproteobacteria</taxon>
        <taxon>Burkholderiales</taxon>
        <taxon>Oxalobacteraceae</taxon>
        <taxon>Janthinobacterium</taxon>
    </lineage>
</organism>
<dbReference type="EMBL" id="HG322949">
    <property type="protein sequence ID" value="CDG85039.1"/>
    <property type="molecule type" value="Genomic_DNA"/>
</dbReference>
<dbReference type="AlphaFoldDB" id="W0V895"/>
<accession>W0V895</accession>
<reference evidence="1 2" key="1">
    <citation type="journal article" date="2015" name="Genome Announc.">
        <title>Genome Sequence of Mushroom Soft-Rot Pathogen Janthinobacterium agaricidamnosum.</title>
        <authorList>
            <person name="Graupner K."/>
            <person name="Lackner G."/>
            <person name="Hertweck C."/>
        </authorList>
    </citation>
    <scope>NUCLEOTIDE SEQUENCE [LARGE SCALE GENOMIC DNA]</scope>
    <source>
        <strain evidence="2">NBRC 102515 / DSM 9628</strain>
    </source>
</reference>
<evidence type="ECO:0000313" key="2">
    <source>
        <dbReference type="Proteomes" id="UP000027604"/>
    </source>
</evidence>
<proteinExistence type="predicted"/>
<sequence>MLSFNIILLLSRSHPGVPHRISLLTVLWSLYYKKQISLFPCYRFPMKQFQATWAHL</sequence>
<dbReference type="STRING" id="1349767.GJA_4432"/>
<name>W0V895_9BURK</name>